<keyword evidence="2" id="KW-1185">Reference proteome</keyword>
<dbReference type="STRING" id="1121419.SAMN05443529_103169"/>
<accession>A0A1G7UKZ2</accession>
<gene>
    <name evidence="1" type="ORF">SAMN05443529_103169</name>
</gene>
<proteinExistence type="predicted"/>
<protein>
    <submittedName>
        <fullName evidence="1">Uncharacterized protein</fullName>
    </submittedName>
</protein>
<dbReference type="Proteomes" id="UP000198656">
    <property type="component" value="Unassembled WGS sequence"/>
</dbReference>
<reference evidence="2" key="1">
    <citation type="submission" date="2016-10" db="EMBL/GenBank/DDBJ databases">
        <authorList>
            <person name="Varghese N."/>
            <person name="Submissions S."/>
        </authorList>
    </citation>
    <scope>NUCLEOTIDE SEQUENCE [LARGE SCALE GENOMIC DNA]</scope>
    <source>
        <strain evidence="2">DSM 8344</strain>
    </source>
</reference>
<sequence>MAKPAFSCVGYEPMKVGLNPNCGNCKNWIGKCKVRKILDELYEISPQFNAFDRMMRDNRGVTIS</sequence>
<name>A0A1G7UKZ2_9FIRM</name>
<dbReference type="AlphaFoldDB" id="A0A1G7UKZ2"/>
<dbReference type="OrthoDB" id="1799483at2"/>
<organism evidence="1 2">
    <name type="scientific">Desulfosporosinus hippei DSM 8344</name>
    <dbReference type="NCBI Taxonomy" id="1121419"/>
    <lineage>
        <taxon>Bacteria</taxon>
        <taxon>Bacillati</taxon>
        <taxon>Bacillota</taxon>
        <taxon>Clostridia</taxon>
        <taxon>Eubacteriales</taxon>
        <taxon>Desulfitobacteriaceae</taxon>
        <taxon>Desulfosporosinus</taxon>
    </lineage>
</organism>
<evidence type="ECO:0000313" key="1">
    <source>
        <dbReference type="EMBL" id="SDG47891.1"/>
    </source>
</evidence>
<dbReference type="EMBL" id="FNCP01000003">
    <property type="protein sequence ID" value="SDG47891.1"/>
    <property type="molecule type" value="Genomic_DNA"/>
</dbReference>
<evidence type="ECO:0000313" key="2">
    <source>
        <dbReference type="Proteomes" id="UP000198656"/>
    </source>
</evidence>
<dbReference type="RefSeq" id="WP_092330332.1">
    <property type="nucleotide sequence ID" value="NZ_FNCP01000003.1"/>
</dbReference>